<evidence type="ECO:0008006" key="3">
    <source>
        <dbReference type="Google" id="ProtNLM"/>
    </source>
</evidence>
<sequence length="112" mass="12946">MTISGEYIDCLYDLTLQVIHRLDVINYEEMASFVDQRESLVNNMKADGIQLNESDKAKVEQLLEYDQILINKMSLLKNEAASWLNKQGTIRVQKNAYSSNYAPDSLFFDMKN</sequence>
<name>A0A2W6NMD5_9BACL</name>
<dbReference type="AlphaFoldDB" id="A0A2W6NMD5"/>
<proteinExistence type="predicted"/>
<evidence type="ECO:0000313" key="2">
    <source>
        <dbReference type="Proteomes" id="UP000249204"/>
    </source>
</evidence>
<organism evidence="1 2">
    <name type="scientific">Paenibacillus silvae</name>
    <dbReference type="NCBI Taxonomy" id="1325358"/>
    <lineage>
        <taxon>Bacteria</taxon>
        <taxon>Bacillati</taxon>
        <taxon>Bacillota</taxon>
        <taxon>Bacilli</taxon>
        <taxon>Bacillales</taxon>
        <taxon>Paenibacillaceae</taxon>
        <taxon>Paenibacillus</taxon>
    </lineage>
</organism>
<accession>A0A2W6NMD5</accession>
<protein>
    <recommendedName>
        <fullName evidence="3">Flagellar protein FliT</fullName>
    </recommendedName>
</protein>
<comment type="caution">
    <text evidence="1">The sequence shown here is derived from an EMBL/GenBank/DDBJ whole genome shotgun (WGS) entry which is preliminary data.</text>
</comment>
<dbReference type="RefSeq" id="WP_111269113.1">
    <property type="nucleotide sequence ID" value="NZ_JAHXMW010000003.1"/>
</dbReference>
<dbReference type="Proteomes" id="UP000249204">
    <property type="component" value="Unassembled WGS sequence"/>
</dbReference>
<evidence type="ECO:0000313" key="1">
    <source>
        <dbReference type="EMBL" id="PZT56951.1"/>
    </source>
</evidence>
<dbReference type="EMBL" id="QKWW01000014">
    <property type="protein sequence ID" value="PZT56951.1"/>
    <property type="molecule type" value="Genomic_DNA"/>
</dbReference>
<gene>
    <name evidence="1" type="ORF">DN757_04750</name>
</gene>
<reference evidence="1 2" key="1">
    <citation type="submission" date="2018-06" db="EMBL/GenBank/DDBJ databases">
        <title>Isolation of heavy metals resistant Paenibacillus silvae NC2 from Gold-Copper mine in ZiJin, China.</title>
        <authorList>
            <person name="Xu J."/>
            <person name="Mazhar H.S."/>
            <person name="Rensing C."/>
        </authorList>
    </citation>
    <scope>NUCLEOTIDE SEQUENCE [LARGE SCALE GENOMIC DNA]</scope>
    <source>
        <strain evidence="1 2">NC2</strain>
    </source>
</reference>